<sequence length="406" mass="43874">MRGRVHAHVCVVGGGFAGLATAIGLIERGMRDVVIVEGETVGHGASGRNGGFVFGGFSLDNAQLLADQGPAGARALYDLTRQAVATIRRRIGQYAIACDAIEGGVVLANWFDDDAILRKRQEFMAREFDVHWQLLSHDELGAYTRSQRYAGGLLEPDAFHFHPLKYARGLAAAIEREGGRIHEQSRVTRFVAPRAPGGGFEVRTAEGVVHARHVVVAGGGYLRGVSAPLERAMLPIATYVMATEPLGDALGRSIPGRAAIYDTRFSFDYYRALPDTRILWGGRISILDRAAEPIARLLKRDMLKVYPELRDAKVDYAWGGLMSYARHQMPQIGQLPDGTWHALGFGGHGVGPTTAAGELIADAIAAGAPIPPGFAAYGLPRVWGAAGMLAAQMTYNWAEFKDWVND</sequence>
<organism evidence="3 4">
    <name type="scientific">Scleromatobacter humisilvae</name>
    <dbReference type="NCBI Taxonomy" id="2897159"/>
    <lineage>
        <taxon>Bacteria</taxon>
        <taxon>Pseudomonadati</taxon>
        <taxon>Pseudomonadota</taxon>
        <taxon>Betaproteobacteria</taxon>
        <taxon>Burkholderiales</taxon>
        <taxon>Sphaerotilaceae</taxon>
        <taxon>Scleromatobacter</taxon>
    </lineage>
</organism>
<feature type="domain" description="FAD dependent oxidoreductase" evidence="2">
    <location>
        <begin position="8"/>
        <end position="362"/>
    </location>
</feature>
<keyword evidence="1" id="KW-0560">Oxidoreductase</keyword>
<dbReference type="Proteomes" id="UP001139353">
    <property type="component" value="Unassembled WGS sequence"/>
</dbReference>
<dbReference type="PANTHER" id="PTHR13847">
    <property type="entry name" value="SARCOSINE DEHYDROGENASE-RELATED"/>
    <property type="match status" value="1"/>
</dbReference>
<protein>
    <submittedName>
        <fullName evidence="3">FAD-binding oxidoreductase</fullName>
    </submittedName>
</protein>
<dbReference type="SUPFAM" id="SSF51905">
    <property type="entry name" value="FAD/NAD(P)-binding domain"/>
    <property type="match status" value="1"/>
</dbReference>
<dbReference type="InterPro" id="IPR006076">
    <property type="entry name" value="FAD-dep_OxRdtase"/>
</dbReference>
<name>A0A9X1YLR6_9BURK</name>
<dbReference type="EMBL" id="JAJLJH010000003">
    <property type="protein sequence ID" value="MCK9686692.1"/>
    <property type="molecule type" value="Genomic_DNA"/>
</dbReference>
<reference evidence="3" key="1">
    <citation type="submission" date="2021-11" db="EMBL/GenBank/DDBJ databases">
        <title>BS-T2-15 a new species belonging to the Comamonadaceae family isolated from the soil of a French oak forest.</title>
        <authorList>
            <person name="Mieszkin S."/>
            <person name="Alain K."/>
        </authorList>
    </citation>
    <scope>NUCLEOTIDE SEQUENCE</scope>
    <source>
        <strain evidence="3">BS-T2-15</strain>
    </source>
</reference>
<proteinExistence type="predicted"/>
<dbReference type="AlphaFoldDB" id="A0A9X1YLR6"/>
<evidence type="ECO:0000313" key="3">
    <source>
        <dbReference type="EMBL" id="MCK9686692.1"/>
    </source>
</evidence>
<evidence type="ECO:0000313" key="4">
    <source>
        <dbReference type="Proteomes" id="UP001139353"/>
    </source>
</evidence>
<dbReference type="Pfam" id="PF01266">
    <property type="entry name" value="DAO"/>
    <property type="match status" value="1"/>
</dbReference>
<dbReference type="InterPro" id="IPR036188">
    <property type="entry name" value="FAD/NAD-bd_sf"/>
</dbReference>
<comment type="caution">
    <text evidence="3">The sequence shown here is derived from an EMBL/GenBank/DDBJ whole genome shotgun (WGS) entry which is preliminary data.</text>
</comment>
<dbReference type="GO" id="GO:0005737">
    <property type="term" value="C:cytoplasm"/>
    <property type="evidence" value="ECO:0007669"/>
    <property type="project" value="TreeGrafter"/>
</dbReference>
<accession>A0A9X1YLR6</accession>
<gene>
    <name evidence="3" type="ORF">LPC04_13340</name>
</gene>
<evidence type="ECO:0000259" key="2">
    <source>
        <dbReference type="Pfam" id="PF01266"/>
    </source>
</evidence>
<evidence type="ECO:0000256" key="1">
    <source>
        <dbReference type="ARBA" id="ARBA00023002"/>
    </source>
</evidence>
<dbReference type="PANTHER" id="PTHR13847:SF281">
    <property type="entry name" value="FAD DEPENDENT OXIDOREDUCTASE DOMAIN-CONTAINING PROTEIN"/>
    <property type="match status" value="1"/>
</dbReference>
<dbReference type="GO" id="GO:0016491">
    <property type="term" value="F:oxidoreductase activity"/>
    <property type="evidence" value="ECO:0007669"/>
    <property type="project" value="UniProtKB-KW"/>
</dbReference>
<dbReference type="Gene3D" id="3.50.50.60">
    <property type="entry name" value="FAD/NAD(P)-binding domain"/>
    <property type="match status" value="1"/>
</dbReference>
<keyword evidence="4" id="KW-1185">Reference proteome</keyword>
<dbReference type="Gene3D" id="3.30.9.10">
    <property type="entry name" value="D-Amino Acid Oxidase, subunit A, domain 2"/>
    <property type="match status" value="1"/>
</dbReference>